<comment type="caution">
    <text evidence="1">The sequence shown here is derived from an EMBL/GenBank/DDBJ whole genome shotgun (WGS) entry which is preliminary data.</text>
</comment>
<reference evidence="1 2" key="1">
    <citation type="submission" date="2017-08" db="EMBL/GenBank/DDBJ databases">
        <title>Infants hospitalized years apart are colonized by the same room-sourced microbial strains.</title>
        <authorList>
            <person name="Brooks B."/>
            <person name="Olm M.R."/>
            <person name="Firek B.A."/>
            <person name="Baker R."/>
            <person name="Thomas B.C."/>
            <person name="Morowitz M.J."/>
            <person name="Banfield J.F."/>
        </authorList>
    </citation>
    <scope>NUCLEOTIDE SEQUENCE [LARGE SCALE GENOMIC DNA]</scope>
    <source>
        <strain evidence="1">S2_003_000_R2_11</strain>
    </source>
</reference>
<dbReference type="EMBL" id="QFQS01000001">
    <property type="protein sequence ID" value="PZR01083.1"/>
    <property type="molecule type" value="Genomic_DNA"/>
</dbReference>
<accession>A0A2W5SJZ0</accession>
<dbReference type="Proteomes" id="UP000248975">
    <property type="component" value="Unassembled WGS sequence"/>
</dbReference>
<protein>
    <submittedName>
        <fullName evidence="1">Uncharacterized protein</fullName>
    </submittedName>
</protein>
<sequence length="209" mass="23168">MTPDEIQSLFTRRDGTYWFARWTRPIVPVVFGVEDATLAVIKGALEEVVHLAGHRMSETDAELGANLMVFFLREWDELRGLPDLDRLVPGIHALCDRLKKTGANQYRHFRFEPDGAIRAAFVFVRIDADLAAMPAEDLALDQAVQVMLLWSDAAFSDASPLARVSGHVMLRPEIAAVIRAAYDTVLPASARDPSHALRLAARVGQKPLP</sequence>
<evidence type="ECO:0000313" key="1">
    <source>
        <dbReference type="EMBL" id="PZR01083.1"/>
    </source>
</evidence>
<evidence type="ECO:0000313" key="2">
    <source>
        <dbReference type="Proteomes" id="UP000248975"/>
    </source>
</evidence>
<gene>
    <name evidence="1" type="ORF">DI533_08385</name>
</gene>
<dbReference type="AlphaFoldDB" id="A0A2W5SJZ0"/>
<organism evidence="1 2">
    <name type="scientific">Cereibacter sphaeroides</name>
    <name type="common">Rhodobacter sphaeroides</name>
    <dbReference type="NCBI Taxonomy" id="1063"/>
    <lineage>
        <taxon>Bacteria</taxon>
        <taxon>Pseudomonadati</taxon>
        <taxon>Pseudomonadota</taxon>
        <taxon>Alphaproteobacteria</taxon>
        <taxon>Rhodobacterales</taxon>
        <taxon>Paracoccaceae</taxon>
        <taxon>Cereibacter</taxon>
    </lineage>
</organism>
<name>A0A2W5SJZ0_CERSP</name>
<proteinExistence type="predicted"/>